<dbReference type="InterPro" id="IPR050534">
    <property type="entry name" value="Coronavir_polyprotein_1ab"/>
</dbReference>
<dbReference type="PANTHER" id="PTHR43788:SF16">
    <property type="entry name" value="HELICASE WITH ZINC FINGER 2"/>
    <property type="match status" value="1"/>
</dbReference>
<dbReference type="Pfam" id="PF13087">
    <property type="entry name" value="AAA_12"/>
    <property type="match status" value="1"/>
</dbReference>
<dbReference type="SUPFAM" id="SSF52540">
    <property type="entry name" value="P-loop containing nucleoside triphosphate hydrolases"/>
    <property type="match status" value="1"/>
</dbReference>
<dbReference type="InterPro" id="IPR041679">
    <property type="entry name" value="DNA2/NAM7-like_C"/>
</dbReference>
<evidence type="ECO:0000313" key="7">
    <source>
        <dbReference type="WBParaSite" id="PTRK_0000067600.1"/>
    </source>
</evidence>
<dbReference type="STRING" id="131310.A0A0N4Z1K0"/>
<dbReference type="WBParaSite" id="PTRK_0000067600.1">
    <property type="protein sequence ID" value="PTRK_0000067600.1"/>
    <property type="gene ID" value="PTRK_0000067600"/>
</dbReference>
<feature type="domain" description="DNA2/NAM7 helicase-like C-terminal" evidence="5">
    <location>
        <begin position="113"/>
        <end position="284"/>
    </location>
</feature>
<proteinExistence type="predicted"/>
<dbReference type="GO" id="GO:0016787">
    <property type="term" value="F:hydrolase activity"/>
    <property type="evidence" value="ECO:0007669"/>
    <property type="project" value="UniProtKB-KW"/>
</dbReference>
<evidence type="ECO:0000256" key="4">
    <source>
        <dbReference type="ARBA" id="ARBA00022840"/>
    </source>
</evidence>
<evidence type="ECO:0000259" key="5">
    <source>
        <dbReference type="Pfam" id="PF13087"/>
    </source>
</evidence>
<keyword evidence="3" id="KW-0347">Helicase</keyword>
<organism evidence="6 7">
    <name type="scientific">Parastrongyloides trichosuri</name>
    <name type="common">Possum-specific nematode worm</name>
    <dbReference type="NCBI Taxonomy" id="131310"/>
    <lineage>
        <taxon>Eukaryota</taxon>
        <taxon>Metazoa</taxon>
        <taxon>Ecdysozoa</taxon>
        <taxon>Nematoda</taxon>
        <taxon>Chromadorea</taxon>
        <taxon>Rhabditida</taxon>
        <taxon>Tylenchina</taxon>
        <taxon>Panagrolaimomorpha</taxon>
        <taxon>Strongyloidoidea</taxon>
        <taxon>Strongyloididae</taxon>
        <taxon>Parastrongyloides</taxon>
    </lineage>
</organism>
<evidence type="ECO:0000256" key="3">
    <source>
        <dbReference type="ARBA" id="ARBA00022806"/>
    </source>
</evidence>
<dbReference type="GO" id="GO:0005524">
    <property type="term" value="F:ATP binding"/>
    <property type="evidence" value="ECO:0007669"/>
    <property type="project" value="UniProtKB-KW"/>
</dbReference>
<dbReference type="Proteomes" id="UP000038045">
    <property type="component" value="Unplaced"/>
</dbReference>
<dbReference type="InterPro" id="IPR027417">
    <property type="entry name" value="P-loop_NTPase"/>
</dbReference>
<evidence type="ECO:0000313" key="6">
    <source>
        <dbReference type="Proteomes" id="UP000038045"/>
    </source>
</evidence>
<keyword evidence="4" id="KW-0067">ATP-binding</keyword>
<name>A0A0N4Z1K0_PARTI</name>
<dbReference type="GO" id="GO:0043139">
    <property type="term" value="F:5'-3' DNA helicase activity"/>
    <property type="evidence" value="ECO:0007669"/>
    <property type="project" value="TreeGrafter"/>
</dbReference>
<keyword evidence="2" id="KW-0378">Hydrolase</keyword>
<dbReference type="AlphaFoldDB" id="A0A0N4Z1K0"/>
<keyword evidence="6" id="KW-1185">Reference proteome</keyword>
<keyword evidence="1" id="KW-0547">Nucleotide-binding</keyword>
<protein>
    <submittedName>
        <fullName evidence="7">AAA_12 domain-containing protein</fullName>
    </submittedName>
</protein>
<dbReference type="Gene3D" id="3.40.50.300">
    <property type="entry name" value="P-loop containing nucleotide triphosphate hydrolases"/>
    <property type="match status" value="1"/>
</dbReference>
<evidence type="ECO:0000256" key="1">
    <source>
        <dbReference type="ARBA" id="ARBA00022741"/>
    </source>
</evidence>
<sequence>MFMKSKDFFRSVLDLSKSEDLGKVRKILTRFLLKVNKPRIILSTLNKLLNDEMIECSIPVNTMFCIDKCGQIERWMLIHFTLKYTKENFVFMGDPKQLKPYKLIRCANKILNSFYQHYVYNHNYTNITLDISYRFNRDLSTFVSESFYSGSLMCGSGNFNCSGINNNGYYWFSEKHHESIEKSSSLLNRYKTNNVLYFVQMLQNNNIKMFDIEVHCFYTGQQDYLRTKLPKDINVVTVDQCQELKFEYTIVCTTSLKSTTFVDDNNRLCVALSRCKKGMYLILNKPLYIAKIKSFN</sequence>
<reference evidence="7" key="1">
    <citation type="submission" date="2017-02" db="UniProtKB">
        <authorList>
            <consortium name="WormBaseParasite"/>
        </authorList>
    </citation>
    <scope>IDENTIFICATION</scope>
</reference>
<accession>A0A0N4Z1K0</accession>
<evidence type="ECO:0000256" key="2">
    <source>
        <dbReference type="ARBA" id="ARBA00022801"/>
    </source>
</evidence>
<dbReference type="PANTHER" id="PTHR43788">
    <property type="entry name" value="DNA2/NAM7 HELICASE FAMILY MEMBER"/>
    <property type="match status" value="1"/>
</dbReference>